<organism evidence="6 7">
    <name type="scientific">Labedaea rhizosphaerae</name>
    <dbReference type="NCBI Taxonomy" id="598644"/>
    <lineage>
        <taxon>Bacteria</taxon>
        <taxon>Bacillati</taxon>
        <taxon>Actinomycetota</taxon>
        <taxon>Actinomycetes</taxon>
        <taxon>Pseudonocardiales</taxon>
        <taxon>Pseudonocardiaceae</taxon>
        <taxon>Labedaea</taxon>
    </lineage>
</organism>
<dbReference type="PIRSF" id="PIRSF005739">
    <property type="entry name" value="O-mtase"/>
    <property type="match status" value="1"/>
</dbReference>
<dbReference type="AlphaFoldDB" id="A0A4R6SJA7"/>
<dbReference type="SUPFAM" id="SSF53335">
    <property type="entry name" value="S-adenosyl-L-methionine-dependent methyltransferases"/>
    <property type="match status" value="1"/>
</dbReference>
<dbReference type="InterPro" id="IPR036388">
    <property type="entry name" value="WH-like_DNA-bd_sf"/>
</dbReference>
<gene>
    <name evidence="6" type="ORF">EV186_101346</name>
</gene>
<feature type="domain" description="O-methyltransferase C-terminal" evidence="5">
    <location>
        <begin position="87"/>
        <end position="288"/>
    </location>
</feature>
<dbReference type="PANTHER" id="PTHR43712:SF2">
    <property type="entry name" value="O-METHYLTRANSFERASE CICE"/>
    <property type="match status" value="1"/>
</dbReference>
<comment type="caution">
    <text evidence="6">The sequence shown here is derived from an EMBL/GenBank/DDBJ whole genome shotgun (WGS) entry which is preliminary data.</text>
</comment>
<evidence type="ECO:0000256" key="4">
    <source>
        <dbReference type="PIRSR" id="PIRSR005739-1"/>
    </source>
</evidence>
<dbReference type="EMBL" id="SNXZ01000001">
    <property type="protein sequence ID" value="TDQ04396.1"/>
    <property type="molecule type" value="Genomic_DNA"/>
</dbReference>
<dbReference type="GO" id="GO:0008171">
    <property type="term" value="F:O-methyltransferase activity"/>
    <property type="evidence" value="ECO:0007669"/>
    <property type="project" value="InterPro"/>
</dbReference>
<dbReference type="GO" id="GO:0032259">
    <property type="term" value="P:methylation"/>
    <property type="evidence" value="ECO:0007669"/>
    <property type="project" value="UniProtKB-KW"/>
</dbReference>
<dbReference type="SUPFAM" id="SSF46785">
    <property type="entry name" value="Winged helix' DNA-binding domain"/>
    <property type="match status" value="1"/>
</dbReference>
<keyword evidence="7" id="KW-1185">Reference proteome</keyword>
<evidence type="ECO:0000259" key="5">
    <source>
        <dbReference type="Pfam" id="PF00891"/>
    </source>
</evidence>
<dbReference type="InterPro" id="IPR029063">
    <property type="entry name" value="SAM-dependent_MTases_sf"/>
</dbReference>
<dbReference type="InterPro" id="IPR036390">
    <property type="entry name" value="WH_DNA-bd_sf"/>
</dbReference>
<evidence type="ECO:0000313" key="7">
    <source>
        <dbReference type="Proteomes" id="UP000295444"/>
    </source>
</evidence>
<evidence type="ECO:0000256" key="2">
    <source>
        <dbReference type="ARBA" id="ARBA00022679"/>
    </source>
</evidence>
<dbReference type="PROSITE" id="PS51683">
    <property type="entry name" value="SAM_OMT_II"/>
    <property type="match status" value="1"/>
</dbReference>
<sequence>MALRVAVTLGLPSRLSGVSVPVEELAAELKVSSVPLELLLNHLSTLGVVERLDDGFRLTPFGANLRDPFTEVLLRLDSSAGRAELAFVELAHSVATGEAAYPRRYGQDFWADLAADPSLRESFDRQMVLRFQGQVPQILLSYDWSQFSSILDVGGGRGDLLSAILSVNPEMRGNLLDLSPTAEEALETFRARGVADRAEVTAQSFFDPLPVGFDACLLVDIIHDWDDFNAHRILARCIEAAPVGGRILVVEGIGGRRAATDMDLSMLVIFGGRERTVAEFQALGADHGLVLESVVDLTDQRCLIEFRVDGQA</sequence>
<protein>
    <submittedName>
        <fullName evidence="6">O-methyltransferase</fullName>
    </submittedName>
</protein>
<evidence type="ECO:0000256" key="3">
    <source>
        <dbReference type="ARBA" id="ARBA00022691"/>
    </source>
</evidence>
<dbReference type="Pfam" id="PF00891">
    <property type="entry name" value="Methyltransf_2"/>
    <property type="match status" value="1"/>
</dbReference>
<name>A0A4R6SJA7_LABRH</name>
<keyword evidence="3" id="KW-0949">S-adenosyl-L-methionine</keyword>
<dbReference type="InterPro" id="IPR001077">
    <property type="entry name" value="COMT_C"/>
</dbReference>
<proteinExistence type="predicted"/>
<dbReference type="PANTHER" id="PTHR43712">
    <property type="entry name" value="PUTATIVE (AFU_ORTHOLOGUE AFUA_4G14580)-RELATED"/>
    <property type="match status" value="1"/>
</dbReference>
<keyword evidence="2 6" id="KW-0808">Transferase</keyword>
<reference evidence="6 7" key="1">
    <citation type="submission" date="2019-03" db="EMBL/GenBank/DDBJ databases">
        <title>Genomic Encyclopedia of Type Strains, Phase IV (KMG-IV): sequencing the most valuable type-strain genomes for metagenomic binning, comparative biology and taxonomic classification.</title>
        <authorList>
            <person name="Goeker M."/>
        </authorList>
    </citation>
    <scope>NUCLEOTIDE SEQUENCE [LARGE SCALE GENOMIC DNA]</scope>
    <source>
        <strain evidence="6 7">DSM 45361</strain>
    </source>
</reference>
<accession>A0A4R6SJA7</accession>
<dbReference type="Gene3D" id="1.10.287.1350">
    <property type="match status" value="1"/>
</dbReference>
<dbReference type="CDD" id="cd02440">
    <property type="entry name" value="AdoMet_MTases"/>
    <property type="match status" value="1"/>
</dbReference>
<dbReference type="Proteomes" id="UP000295444">
    <property type="component" value="Unassembled WGS sequence"/>
</dbReference>
<evidence type="ECO:0000313" key="6">
    <source>
        <dbReference type="EMBL" id="TDQ04396.1"/>
    </source>
</evidence>
<keyword evidence="1 6" id="KW-0489">Methyltransferase</keyword>
<feature type="active site" description="Proton acceptor" evidence="4">
    <location>
        <position position="223"/>
    </location>
</feature>
<evidence type="ECO:0000256" key="1">
    <source>
        <dbReference type="ARBA" id="ARBA00022603"/>
    </source>
</evidence>
<dbReference type="Gene3D" id="1.10.10.10">
    <property type="entry name" value="Winged helix-like DNA-binding domain superfamily/Winged helix DNA-binding domain"/>
    <property type="match status" value="1"/>
</dbReference>
<dbReference type="Gene3D" id="3.40.50.150">
    <property type="entry name" value="Vaccinia Virus protein VP39"/>
    <property type="match status" value="1"/>
</dbReference>
<dbReference type="InterPro" id="IPR016461">
    <property type="entry name" value="COMT-like"/>
</dbReference>